<dbReference type="EMBL" id="FQ312005">
    <property type="protein sequence ID" value="CBW25107.1"/>
    <property type="molecule type" value="Genomic_DNA"/>
</dbReference>
<dbReference type="Proteomes" id="UP000008963">
    <property type="component" value="Chromosome"/>
</dbReference>
<evidence type="ECO:0000313" key="2">
    <source>
        <dbReference type="EMBL" id="CBW25107.1"/>
    </source>
</evidence>
<organism evidence="2 3">
    <name type="scientific">Halobacteriovorax marinus (strain ATCC BAA-682 / DSM 15412 / SJ)</name>
    <name type="common">Bacteriovorax marinus</name>
    <dbReference type="NCBI Taxonomy" id="862908"/>
    <lineage>
        <taxon>Bacteria</taxon>
        <taxon>Pseudomonadati</taxon>
        <taxon>Bdellovibrionota</taxon>
        <taxon>Bacteriovoracia</taxon>
        <taxon>Bacteriovoracales</taxon>
        <taxon>Halobacteriovoraceae</taxon>
        <taxon>Halobacteriovorax</taxon>
    </lineage>
</organism>
<keyword evidence="3" id="KW-1185">Reference proteome</keyword>
<dbReference type="RefSeq" id="WP_014242896.1">
    <property type="nucleotide sequence ID" value="NC_016620.1"/>
</dbReference>
<dbReference type="OrthoDB" id="5296084at2"/>
<keyword evidence="1" id="KW-0472">Membrane</keyword>
<dbReference type="HOGENOM" id="CLU_2770158_0_0_7"/>
<name>E1X2R2_HALMS</name>
<proteinExistence type="predicted"/>
<dbReference type="AlphaFoldDB" id="E1X2R2"/>
<sequence length="69" mass="7705">MVKGSAGQALIEYLILFAFMSLIALNMVKGMGGMMSDSVRSIGFQLTQQLTIGVCEEECWYSDYQNRTK</sequence>
<evidence type="ECO:0000256" key="1">
    <source>
        <dbReference type="SAM" id="Phobius"/>
    </source>
</evidence>
<protein>
    <submittedName>
        <fullName evidence="2">Exported protein</fullName>
    </submittedName>
</protein>
<feature type="transmembrane region" description="Helical" evidence="1">
    <location>
        <begin position="6"/>
        <end position="28"/>
    </location>
</feature>
<reference evidence="3" key="1">
    <citation type="journal article" date="2013" name="ISME J.">
        <title>A small predatory core genome in the divergent marine Bacteriovorax marinus SJ and the terrestrial Bdellovibrio bacteriovorus.</title>
        <authorList>
            <person name="Crossman L.C."/>
            <person name="Chen H."/>
            <person name="Cerdeno-Tarraga A.M."/>
            <person name="Brooks K."/>
            <person name="Quail M.A."/>
            <person name="Pineiro S.A."/>
            <person name="Hobley L."/>
            <person name="Sockett R.E."/>
            <person name="Bentley S.D."/>
            <person name="Parkhill J."/>
            <person name="Williams H.N."/>
            <person name="Stine O.C."/>
        </authorList>
    </citation>
    <scope>NUCLEOTIDE SEQUENCE [LARGE SCALE GENOMIC DNA]</scope>
    <source>
        <strain evidence="3">ATCC BAA-682 / DSM 15412 / SJ</strain>
    </source>
</reference>
<keyword evidence="1" id="KW-1133">Transmembrane helix</keyword>
<keyword evidence="1" id="KW-0812">Transmembrane</keyword>
<gene>
    <name evidence="2" type="ordered locus">BMS_0173</name>
</gene>
<evidence type="ECO:0000313" key="3">
    <source>
        <dbReference type="Proteomes" id="UP000008963"/>
    </source>
</evidence>
<dbReference type="PATRIC" id="fig|862908.3.peg.167"/>
<dbReference type="STRING" id="862908.BMS_0173"/>
<dbReference type="KEGG" id="bmx:BMS_0173"/>
<accession>E1X2R2</accession>